<dbReference type="PROSITE" id="PS51975">
    <property type="entry name" value="RNASE_H_2"/>
    <property type="match status" value="1"/>
</dbReference>
<accession>A0A212JUR5</accession>
<dbReference type="NCBIfam" id="NF000595">
    <property type="entry name" value="PRK00015.1-3"/>
    <property type="match status" value="1"/>
</dbReference>
<evidence type="ECO:0000256" key="1">
    <source>
        <dbReference type="ARBA" id="ARBA00000077"/>
    </source>
</evidence>
<dbReference type="SUPFAM" id="SSF53098">
    <property type="entry name" value="Ribonuclease H-like"/>
    <property type="match status" value="1"/>
</dbReference>
<evidence type="ECO:0000256" key="14">
    <source>
        <dbReference type="HAMAP-Rule" id="MF_00052"/>
    </source>
</evidence>
<evidence type="ECO:0000256" key="7">
    <source>
        <dbReference type="ARBA" id="ARBA00019179"/>
    </source>
</evidence>
<evidence type="ECO:0000256" key="13">
    <source>
        <dbReference type="ARBA" id="ARBA00023211"/>
    </source>
</evidence>
<organism evidence="18">
    <name type="scientific">uncultured Alphaproteobacteria bacterium</name>
    <dbReference type="NCBI Taxonomy" id="91750"/>
    <lineage>
        <taxon>Bacteria</taxon>
        <taxon>Pseudomonadati</taxon>
        <taxon>Pseudomonadota</taxon>
        <taxon>Alphaproteobacteria</taxon>
        <taxon>environmental samples</taxon>
    </lineage>
</organism>
<dbReference type="InterPro" id="IPR024567">
    <property type="entry name" value="RNase_HII/HIII_dom"/>
</dbReference>
<reference evidence="18" key="1">
    <citation type="submission" date="2016-04" db="EMBL/GenBank/DDBJ databases">
        <authorList>
            <person name="Evans L.H."/>
            <person name="Alamgir A."/>
            <person name="Owens N."/>
            <person name="Weber N.D."/>
            <person name="Virtaneva K."/>
            <person name="Barbian K."/>
            <person name="Babar A."/>
            <person name="Rosenke K."/>
        </authorList>
    </citation>
    <scope>NUCLEOTIDE SEQUENCE</scope>
    <source>
        <strain evidence="18">86</strain>
    </source>
</reference>
<dbReference type="GO" id="GO:0003723">
    <property type="term" value="F:RNA binding"/>
    <property type="evidence" value="ECO:0007669"/>
    <property type="project" value="UniProtKB-UniRule"/>
</dbReference>
<protein>
    <recommendedName>
        <fullName evidence="7 14">Ribonuclease HII</fullName>
        <shortName evidence="14">RNase HII</shortName>
        <ecNumber evidence="6 14">3.1.26.4</ecNumber>
    </recommendedName>
</protein>
<dbReference type="GO" id="GO:0030145">
    <property type="term" value="F:manganese ion binding"/>
    <property type="evidence" value="ECO:0007669"/>
    <property type="project" value="UniProtKB-UniRule"/>
</dbReference>
<dbReference type="GO" id="GO:0006298">
    <property type="term" value="P:mismatch repair"/>
    <property type="evidence" value="ECO:0007669"/>
    <property type="project" value="TreeGrafter"/>
</dbReference>
<dbReference type="GO" id="GO:0004523">
    <property type="term" value="F:RNA-DNA hybrid ribonuclease activity"/>
    <property type="evidence" value="ECO:0007669"/>
    <property type="project" value="UniProtKB-UniRule"/>
</dbReference>
<keyword evidence="12 14" id="KW-0378">Hydrolase</keyword>
<dbReference type="GO" id="GO:0043137">
    <property type="term" value="P:DNA replication, removal of RNA primer"/>
    <property type="evidence" value="ECO:0007669"/>
    <property type="project" value="TreeGrafter"/>
</dbReference>
<dbReference type="InterPro" id="IPR036397">
    <property type="entry name" value="RNaseH_sf"/>
</dbReference>
<proteinExistence type="inferred from homology"/>
<dbReference type="PANTHER" id="PTHR10954:SF18">
    <property type="entry name" value="RIBONUCLEASE HII"/>
    <property type="match status" value="1"/>
</dbReference>
<evidence type="ECO:0000256" key="5">
    <source>
        <dbReference type="ARBA" id="ARBA00007383"/>
    </source>
</evidence>
<evidence type="ECO:0000256" key="6">
    <source>
        <dbReference type="ARBA" id="ARBA00012180"/>
    </source>
</evidence>
<dbReference type="AlphaFoldDB" id="A0A212JUR5"/>
<evidence type="ECO:0000256" key="15">
    <source>
        <dbReference type="PROSITE-ProRule" id="PRU01319"/>
    </source>
</evidence>
<evidence type="ECO:0000256" key="4">
    <source>
        <dbReference type="ARBA" id="ARBA00004496"/>
    </source>
</evidence>
<dbReference type="Pfam" id="PF01351">
    <property type="entry name" value="RNase_HII"/>
    <property type="match status" value="1"/>
</dbReference>
<name>A0A212JUR5_9PROT</name>
<keyword evidence="8 14" id="KW-0963">Cytoplasm</keyword>
<dbReference type="EMBL" id="FLUO01000001">
    <property type="protein sequence ID" value="SBW03204.1"/>
    <property type="molecule type" value="Genomic_DNA"/>
</dbReference>
<dbReference type="Gene3D" id="3.30.420.10">
    <property type="entry name" value="Ribonuclease H-like superfamily/Ribonuclease H"/>
    <property type="match status" value="1"/>
</dbReference>
<comment type="subcellular location">
    <subcellularLocation>
        <location evidence="4 14">Cytoplasm</location>
    </subcellularLocation>
</comment>
<evidence type="ECO:0000256" key="8">
    <source>
        <dbReference type="ARBA" id="ARBA00022490"/>
    </source>
</evidence>
<dbReference type="InterPro" id="IPR012337">
    <property type="entry name" value="RNaseH-like_sf"/>
</dbReference>
<keyword evidence="11 14" id="KW-0255">Endonuclease</keyword>
<dbReference type="GO" id="GO:0032299">
    <property type="term" value="C:ribonuclease H2 complex"/>
    <property type="evidence" value="ECO:0007669"/>
    <property type="project" value="TreeGrafter"/>
</dbReference>
<evidence type="ECO:0000256" key="2">
    <source>
        <dbReference type="ARBA" id="ARBA00001946"/>
    </source>
</evidence>
<comment type="catalytic activity">
    <reaction evidence="1 14 15 16">
        <text>Endonucleolytic cleavage to 5'-phosphomonoester.</text>
        <dbReference type="EC" id="3.1.26.4"/>
    </reaction>
</comment>
<evidence type="ECO:0000313" key="18">
    <source>
        <dbReference type="EMBL" id="SBW03204.1"/>
    </source>
</evidence>
<comment type="similarity">
    <text evidence="5 14 16">Belongs to the RNase HII family.</text>
</comment>
<evidence type="ECO:0000256" key="12">
    <source>
        <dbReference type="ARBA" id="ARBA00022801"/>
    </source>
</evidence>
<dbReference type="InterPro" id="IPR022898">
    <property type="entry name" value="RNase_HII"/>
</dbReference>
<evidence type="ECO:0000256" key="16">
    <source>
        <dbReference type="RuleBase" id="RU003515"/>
    </source>
</evidence>
<dbReference type="PANTHER" id="PTHR10954">
    <property type="entry name" value="RIBONUCLEASE H2 SUBUNIT A"/>
    <property type="match status" value="1"/>
</dbReference>
<evidence type="ECO:0000256" key="10">
    <source>
        <dbReference type="ARBA" id="ARBA00022723"/>
    </source>
</evidence>
<evidence type="ECO:0000256" key="9">
    <source>
        <dbReference type="ARBA" id="ARBA00022722"/>
    </source>
</evidence>
<dbReference type="EC" id="3.1.26.4" evidence="6 14"/>
<comment type="function">
    <text evidence="3 14 16">Endonuclease that specifically degrades the RNA of RNA-DNA hybrids.</text>
</comment>
<evidence type="ECO:0000256" key="11">
    <source>
        <dbReference type="ARBA" id="ARBA00022759"/>
    </source>
</evidence>
<keyword evidence="10 14" id="KW-0479">Metal-binding</keyword>
<keyword evidence="13 14" id="KW-0464">Manganese</keyword>
<feature type="binding site" evidence="14 15">
    <location>
        <position position="19"/>
    </location>
    <ligand>
        <name>a divalent metal cation</name>
        <dbReference type="ChEBI" id="CHEBI:60240"/>
    </ligand>
</feature>
<feature type="binding site" evidence="14 15">
    <location>
        <position position="20"/>
    </location>
    <ligand>
        <name>a divalent metal cation</name>
        <dbReference type="ChEBI" id="CHEBI:60240"/>
    </ligand>
</feature>
<comment type="cofactor">
    <cofactor evidence="14 15">
        <name>Mn(2+)</name>
        <dbReference type="ChEBI" id="CHEBI:29035"/>
    </cofactor>
    <cofactor evidence="14 15">
        <name>Mg(2+)</name>
        <dbReference type="ChEBI" id="CHEBI:18420"/>
    </cofactor>
    <text evidence="14 15">Manganese or magnesium. Binds 1 divalent metal ion per monomer in the absence of substrate. May bind a second metal ion after substrate binding.</text>
</comment>
<feature type="domain" description="RNase H type-2" evidence="17">
    <location>
        <begin position="13"/>
        <end position="208"/>
    </location>
</feature>
<comment type="cofactor">
    <cofactor evidence="2">
        <name>Mg(2+)</name>
        <dbReference type="ChEBI" id="CHEBI:18420"/>
    </cofactor>
</comment>
<evidence type="ECO:0000259" key="17">
    <source>
        <dbReference type="PROSITE" id="PS51975"/>
    </source>
</evidence>
<evidence type="ECO:0000256" key="3">
    <source>
        <dbReference type="ARBA" id="ARBA00004065"/>
    </source>
</evidence>
<dbReference type="GO" id="GO:0005737">
    <property type="term" value="C:cytoplasm"/>
    <property type="evidence" value="ECO:0007669"/>
    <property type="project" value="UniProtKB-SubCell"/>
</dbReference>
<feature type="binding site" evidence="14 15">
    <location>
        <position position="116"/>
    </location>
    <ligand>
        <name>a divalent metal cation</name>
        <dbReference type="ChEBI" id="CHEBI:60240"/>
    </ligand>
</feature>
<dbReference type="HAMAP" id="MF_00052_B">
    <property type="entry name" value="RNase_HII_B"/>
    <property type="match status" value="1"/>
</dbReference>
<keyword evidence="9 14" id="KW-0540">Nuclease</keyword>
<dbReference type="InterPro" id="IPR001352">
    <property type="entry name" value="RNase_HII/HIII"/>
</dbReference>
<gene>
    <name evidence="14 18" type="primary">rnhB</name>
    <name evidence="18" type="ORF">KL86APRO_11694</name>
</gene>
<dbReference type="CDD" id="cd07182">
    <property type="entry name" value="RNase_HII_bacteria_HII_like"/>
    <property type="match status" value="1"/>
</dbReference>
<sequence length="208" mass="21606">MPDFGFEDGCGCLPVAGVDEVGRGPWAGPVVAAAAILVRGRVPDDLLAALDDSKKLSPARREAVSARLAACEGVIWALGEASVAEIDAINILQASFLAMRRALETLAVAPAHVLVDGNKCPPGLRCAATAVIGGDGLSLSIAAASILAKVHRDRIMLGLDARFPGYGWGSNAGYGTPEHQRGLLTLGVTEHHRKSFAPIRKLLTPSIS</sequence>